<reference evidence="3 4" key="1">
    <citation type="submission" date="2020-02" db="EMBL/GenBank/DDBJ databases">
        <title>Acidophilic actinobacteria isolated from forest soil.</title>
        <authorList>
            <person name="Golinska P."/>
        </authorList>
    </citation>
    <scope>NUCLEOTIDE SEQUENCE [LARGE SCALE GENOMIC DNA]</scope>
    <source>
        <strain evidence="3 4">NL8</strain>
    </source>
</reference>
<evidence type="ECO:0000313" key="4">
    <source>
        <dbReference type="Proteomes" id="UP000730482"/>
    </source>
</evidence>
<dbReference type="PANTHER" id="PTHR43180">
    <property type="entry name" value="3-OXOACYL-(ACYL-CARRIER-PROTEIN) REDUCTASE (AFU_ORTHOLOGUE AFUA_6G11210)"/>
    <property type="match status" value="1"/>
</dbReference>
<dbReference type="EMBL" id="JAAFYZ010000185">
    <property type="protein sequence ID" value="MBS2552375.1"/>
    <property type="molecule type" value="Genomic_DNA"/>
</dbReference>
<dbReference type="PRINTS" id="PR00080">
    <property type="entry name" value="SDRFAMILY"/>
</dbReference>
<dbReference type="InterPro" id="IPR036291">
    <property type="entry name" value="NAD(P)-bd_dom_sf"/>
</dbReference>
<evidence type="ECO:0000256" key="1">
    <source>
        <dbReference type="ARBA" id="ARBA00006484"/>
    </source>
</evidence>
<keyword evidence="2" id="KW-0560">Oxidoreductase</keyword>
<name>A0ABS5L2L9_9ACTN</name>
<dbReference type="Proteomes" id="UP000730482">
    <property type="component" value="Unassembled WGS sequence"/>
</dbReference>
<dbReference type="PANTHER" id="PTHR43180:SF66">
    <property type="entry name" value="SHORT-CHAIN DEHYDROGENASE_REDUCTASE FAMILY PROTEIN"/>
    <property type="match status" value="1"/>
</dbReference>
<dbReference type="InterPro" id="IPR002347">
    <property type="entry name" value="SDR_fam"/>
</dbReference>
<dbReference type="PRINTS" id="PR00081">
    <property type="entry name" value="GDHRDH"/>
</dbReference>
<dbReference type="PROSITE" id="PS51257">
    <property type="entry name" value="PROKAR_LIPOPROTEIN"/>
    <property type="match status" value="1"/>
</dbReference>
<dbReference type="InterPro" id="IPR020904">
    <property type="entry name" value="Sc_DH/Rdtase_CS"/>
</dbReference>
<comment type="caution">
    <text evidence="3">The sequence shown here is derived from an EMBL/GenBank/DDBJ whole genome shotgun (WGS) entry which is preliminary data.</text>
</comment>
<organism evidence="3 4">
    <name type="scientific">Catenulispora pinistramenti</name>
    <dbReference type="NCBI Taxonomy" id="2705254"/>
    <lineage>
        <taxon>Bacteria</taxon>
        <taxon>Bacillati</taxon>
        <taxon>Actinomycetota</taxon>
        <taxon>Actinomycetes</taxon>
        <taxon>Catenulisporales</taxon>
        <taxon>Catenulisporaceae</taxon>
        <taxon>Catenulispora</taxon>
    </lineage>
</organism>
<evidence type="ECO:0000313" key="3">
    <source>
        <dbReference type="EMBL" id="MBS2552375.1"/>
    </source>
</evidence>
<dbReference type="CDD" id="cd05233">
    <property type="entry name" value="SDR_c"/>
    <property type="match status" value="1"/>
</dbReference>
<dbReference type="PROSITE" id="PS00061">
    <property type="entry name" value="ADH_SHORT"/>
    <property type="match status" value="1"/>
</dbReference>
<accession>A0ABS5L2L9</accession>
<evidence type="ECO:0000256" key="2">
    <source>
        <dbReference type="ARBA" id="ARBA00023002"/>
    </source>
</evidence>
<dbReference type="Gene3D" id="3.40.50.720">
    <property type="entry name" value="NAD(P)-binding Rossmann-like Domain"/>
    <property type="match status" value="1"/>
</dbReference>
<keyword evidence="4" id="KW-1185">Reference proteome</keyword>
<comment type="similarity">
    <text evidence="1">Belongs to the short-chain dehydrogenases/reductases (SDR) family.</text>
</comment>
<protein>
    <submittedName>
        <fullName evidence="3">SDR family oxidoreductase</fullName>
    </submittedName>
</protein>
<sequence>MDLRLADRVVVVTGGASGIGAACVEAFRAEGARVAVVDREPSAPWPVDVTDEARVAAALDAVAATHGGIDILVCCAGISGPVGTHVPEIAVRDWDSVMAVNARGAFLSAKHAVPHLRRAEAPSIVLLASDSSLLASEGMAPYCASKGAVLMLGKALATDLAPDGIRVNCVCPSIVDTPMSRADMGCEDGFDGVGYPVQAAAEVAALVVFLASPVARPVNGTHLLSDFGMAAKSGFPMD</sequence>
<gene>
    <name evidence="3" type="ORF">KGQ19_36525</name>
</gene>
<proteinExistence type="inferred from homology"/>
<dbReference type="Pfam" id="PF13561">
    <property type="entry name" value="adh_short_C2"/>
    <property type="match status" value="1"/>
</dbReference>
<dbReference type="RefSeq" id="WP_212017891.1">
    <property type="nucleotide sequence ID" value="NZ_JAAFYZ010000185.1"/>
</dbReference>
<dbReference type="SUPFAM" id="SSF51735">
    <property type="entry name" value="NAD(P)-binding Rossmann-fold domains"/>
    <property type="match status" value="1"/>
</dbReference>